<feature type="region of interest" description="Disordered" evidence="1">
    <location>
        <begin position="79"/>
        <end position="100"/>
    </location>
</feature>
<accession>A0ABQ4D0M2</accession>
<name>A0ABQ4D0M2_9ACTN</name>
<gene>
    <name evidence="2" type="ORF">Asi02nite_65830</name>
</gene>
<evidence type="ECO:0008006" key="4">
    <source>
        <dbReference type="Google" id="ProtNLM"/>
    </source>
</evidence>
<proteinExistence type="predicted"/>
<evidence type="ECO:0000256" key="1">
    <source>
        <dbReference type="SAM" id="MobiDB-lite"/>
    </source>
</evidence>
<protein>
    <recommendedName>
        <fullName evidence="4">TAP-like protein</fullName>
    </recommendedName>
</protein>
<keyword evidence="3" id="KW-1185">Reference proteome</keyword>
<reference evidence="2 3" key="1">
    <citation type="submission" date="2021-01" db="EMBL/GenBank/DDBJ databases">
        <title>Whole genome shotgun sequence of Asanoa siamensis NBRC 107932.</title>
        <authorList>
            <person name="Komaki H."/>
            <person name="Tamura T."/>
        </authorList>
    </citation>
    <scope>NUCLEOTIDE SEQUENCE [LARGE SCALE GENOMIC DNA]</scope>
    <source>
        <strain evidence="2 3">NBRC 107932</strain>
    </source>
</reference>
<organism evidence="2 3">
    <name type="scientific">Asanoa siamensis</name>
    <dbReference type="NCBI Taxonomy" id="926357"/>
    <lineage>
        <taxon>Bacteria</taxon>
        <taxon>Bacillati</taxon>
        <taxon>Actinomycetota</taxon>
        <taxon>Actinomycetes</taxon>
        <taxon>Micromonosporales</taxon>
        <taxon>Micromonosporaceae</taxon>
        <taxon>Asanoa</taxon>
    </lineage>
</organism>
<sequence>MLLCKGDKDGVTPLETAALPLLAHPRDVRLHVLGLRGHVPPTSTRGAVDGRRRKLTANVNVKSNCNRCPPQSLVACDEPSGVARGRGRAATRSGGHLTAASHRDVMARTSTVARIDGGRLGEMNG</sequence>
<comment type="caution">
    <text evidence="2">The sequence shown here is derived from an EMBL/GenBank/DDBJ whole genome shotgun (WGS) entry which is preliminary data.</text>
</comment>
<evidence type="ECO:0000313" key="2">
    <source>
        <dbReference type="EMBL" id="GIF77065.1"/>
    </source>
</evidence>
<dbReference type="EMBL" id="BONE01000077">
    <property type="protein sequence ID" value="GIF77065.1"/>
    <property type="molecule type" value="Genomic_DNA"/>
</dbReference>
<dbReference type="Proteomes" id="UP000604117">
    <property type="component" value="Unassembled WGS sequence"/>
</dbReference>
<evidence type="ECO:0000313" key="3">
    <source>
        <dbReference type="Proteomes" id="UP000604117"/>
    </source>
</evidence>